<name>A0AAE4FC62_MORMO</name>
<feature type="compositionally biased region" description="Low complexity" evidence="1">
    <location>
        <begin position="200"/>
        <end position="212"/>
    </location>
</feature>
<dbReference type="Proteomes" id="UP001182247">
    <property type="component" value="Unassembled WGS sequence"/>
</dbReference>
<sequence>MIATRFNWSEQLLAPLDPGQISSAVSDSNPDWEYIDSEMVKFGSLTHASLDIEAIQSRILTLLSATTKDFRLVVHLLRTLQHAGNAEEVALGAQLFSLFCRQFWHNCYPENIRLKVRLTQQVLQRFELAQDNFTRQATTAQRDDVLGDFAGLAQFWSEDHQALSQKLDDLSRGYRRIENSTPDDITASAHPAADTAKTGPSADPAPRALPAADTETDTDFPAADIDSGNDRTRKTALLNAADALCRRAPENAIGYQLRRYAIWHTIQSVPSADAAGKTPLAAVSADRVTDYRKQLTQADPVLLADIEQSLSLAPYWLDGHYLAAQAAQQLGLDAVAQAIRRCASEFTARLPQLTTLSFSDKTPFADADTLAWLNTTDAAATGISTGGIQADTDEITRCCRENGLDAALQKIDDAINRAEQLRDRVCLQLLAASLFEQSGMTGLAQAQYQQLYDIVSRSTVTQWEPALLQQLTGKLPESDFRRNNV</sequence>
<protein>
    <submittedName>
        <fullName evidence="3">Type VI secretion system protein TssA</fullName>
    </submittedName>
</protein>
<dbReference type="AlphaFoldDB" id="A0AAE4FC62"/>
<dbReference type="Pfam" id="PF06812">
    <property type="entry name" value="ImpA_N"/>
    <property type="match status" value="1"/>
</dbReference>
<organism evidence="3 4">
    <name type="scientific">Morganella morganii</name>
    <name type="common">Proteus morganii</name>
    <dbReference type="NCBI Taxonomy" id="582"/>
    <lineage>
        <taxon>Bacteria</taxon>
        <taxon>Pseudomonadati</taxon>
        <taxon>Pseudomonadota</taxon>
        <taxon>Gammaproteobacteria</taxon>
        <taxon>Enterobacterales</taxon>
        <taxon>Morganellaceae</taxon>
        <taxon>Morganella</taxon>
    </lineage>
</organism>
<dbReference type="PANTHER" id="PTHR37024">
    <property type="entry name" value="TYPE VI SECRETION SYSTEM DUF2094 AND IMPA-RELATED DOMAIN PROTEIN"/>
    <property type="match status" value="1"/>
</dbReference>
<evidence type="ECO:0000313" key="4">
    <source>
        <dbReference type="Proteomes" id="UP001182247"/>
    </source>
</evidence>
<dbReference type="EMBL" id="JAPKIY010000006">
    <property type="protein sequence ID" value="MDS0897069.1"/>
    <property type="molecule type" value="Genomic_DNA"/>
</dbReference>
<dbReference type="NCBIfam" id="TIGR03362">
    <property type="entry name" value="VI_chp_7"/>
    <property type="match status" value="1"/>
</dbReference>
<reference evidence="3" key="1">
    <citation type="submission" date="2023-02" db="EMBL/GenBank/DDBJ databases">
        <title>Detection, antimicrobial susceptibility and genomic characterization of NDM-producing species of Morganellaceae, Yersiniaceae, and Enterobacteriaceae other than Klebsiella.</title>
        <authorList>
            <person name="Camargo C.H."/>
            <person name="Sacchi C.T."/>
            <person name="Campos K.R."/>
        </authorList>
    </citation>
    <scope>NUCLEOTIDE SEQUENCE</scope>
    <source>
        <strain evidence="3">1189_21</strain>
    </source>
</reference>
<dbReference type="InterPro" id="IPR010657">
    <property type="entry name" value="ImpA_N"/>
</dbReference>
<dbReference type="InterPro" id="IPR017739">
    <property type="entry name" value="T6SS-assoc_VCA0119"/>
</dbReference>
<feature type="domain" description="ImpA N-terminal" evidence="2">
    <location>
        <begin position="14"/>
        <end position="111"/>
    </location>
</feature>
<dbReference type="Pfam" id="PF16989">
    <property type="entry name" value="T6SS_VasJ"/>
    <property type="match status" value="1"/>
</dbReference>
<evidence type="ECO:0000256" key="1">
    <source>
        <dbReference type="SAM" id="MobiDB-lite"/>
    </source>
</evidence>
<feature type="region of interest" description="Disordered" evidence="1">
    <location>
        <begin position="180"/>
        <end position="229"/>
    </location>
</feature>
<proteinExistence type="predicted"/>
<evidence type="ECO:0000259" key="2">
    <source>
        <dbReference type="Pfam" id="PF06812"/>
    </source>
</evidence>
<gene>
    <name evidence="3" type="primary">tssA</name>
    <name evidence="3" type="ORF">OSC06_03720</name>
</gene>
<dbReference type="PANTHER" id="PTHR37024:SF3">
    <property type="entry name" value="TYPE VI SECRETION SYSTEM PROTEIN TSSA"/>
    <property type="match status" value="1"/>
</dbReference>
<comment type="caution">
    <text evidence="3">The sequence shown here is derived from an EMBL/GenBank/DDBJ whole genome shotgun (WGS) entry which is preliminary data.</text>
</comment>
<evidence type="ECO:0000313" key="3">
    <source>
        <dbReference type="EMBL" id="MDS0897069.1"/>
    </source>
</evidence>
<accession>A0AAE4FC62</accession>
<dbReference type="RefSeq" id="WP_036424554.1">
    <property type="nucleotide sequence ID" value="NZ_CAXOML010000002.1"/>
</dbReference>